<dbReference type="InterPro" id="IPR051572">
    <property type="entry name" value="VTC_Complex_Subunit"/>
</dbReference>
<name>A0AAD9INI1_PROWI</name>
<evidence type="ECO:0000313" key="10">
    <source>
        <dbReference type="Proteomes" id="UP001255856"/>
    </source>
</evidence>
<organism evidence="9 10">
    <name type="scientific">Prototheca wickerhamii</name>
    <dbReference type="NCBI Taxonomy" id="3111"/>
    <lineage>
        <taxon>Eukaryota</taxon>
        <taxon>Viridiplantae</taxon>
        <taxon>Chlorophyta</taxon>
        <taxon>core chlorophytes</taxon>
        <taxon>Trebouxiophyceae</taxon>
        <taxon>Chlorellales</taxon>
        <taxon>Chlorellaceae</taxon>
        <taxon>Prototheca</taxon>
    </lineage>
</organism>
<feature type="transmembrane region" description="Helical" evidence="7">
    <location>
        <begin position="675"/>
        <end position="697"/>
    </location>
</feature>
<feature type="transmembrane region" description="Helical" evidence="7">
    <location>
        <begin position="592"/>
        <end position="614"/>
    </location>
</feature>
<keyword evidence="5 7" id="KW-0472">Membrane</keyword>
<evidence type="ECO:0000313" key="9">
    <source>
        <dbReference type="EMBL" id="KAK2080664.1"/>
    </source>
</evidence>
<keyword evidence="2" id="KW-0926">Vacuole</keyword>
<dbReference type="Pfam" id="PF09359">
    <property type="entry name" value="VTC"/>
    <property type="match status" value="1"/>
</dbReference>
<dbReference type="InterPro" id="IPR042267">
    <property type="entry name" value="VTC_sf"/>
</dbReference>
<dbReference type="PANTHER" id="PTHR46140">
    <property type="entry name" value="VACUOLAR TRANSPORTER CHAPERONE 1-RELATED"/>
    <property type="match status" value="1"/>
</dbReference>
<reference evidence="9" key="1">
    <citation type="submission" date="2021-01" db="EMBL/GenBank/DDBJ databases">
        <authorList>
            <person name="Eckstrom K.M.E."/>
        </authorList>
    </citation>
    <scope>NUCLEOTIDE SEQUENCE</scope>
    <source>
        <strain evidence="9">UVCC 0001</strain>
    </source>
</reference>
<dbReference type="Pfam" id="PF03105">
    <property type="entry name" value="SPX"/>
    <property type="match status" value="1"/>
</dbReference>
<evidence type="ECO:0000256" key="7">
    <source>
        <dbReference type="SAM" id="Phobius"/>
    </source>
</evidence>
<dbReference type="GO" id="GO:0006799">
    <property type="term" value="P:polyphosphate biosynthetic process"/>
    <property type="evidence" value="ECO:0007669"/>
    <property type="project" value="UniProtKB-ARBA"/>
</dbReference>
<comment type="caution">
    <text evidence="9">The sequence shown here is derived from an EMBL/GenBank/DDBJ whole genome shotgun (WGS) entry which is preliminary data.</text>
</comment>
<protein>
    <recommendedName>
        <fullName evidence="8">SPX domain-containing protein</fullName>
    </recommendedName>
</protein>
<dbReference type="PROSITE" id="PS51382">
    <property type="entry name" value="SPX"/>
    <property type="match status" value="1"/>
</dbReference>
<dbReference type="InterPro" id="IPR004331">
    <property type="entry name" value="SPX_dom"/>
</dbReference>
<evidence type="ECO:0000256" key="3">
    <source>
        <dbReference type="ARBA" id="ARBA00022692"/>
    </source>
</evidence>
<feature type="transmembrane region" description="Helical" evidence="7">
    <location>
        <begin position="626"/>
        <end position="655"/>
    </location>
</feature>
<evidence type="ECO:0000256" key="6">
    <source>
        <dbReference type="SAM" id="MobiDB-lite"/>
    </source>
</evidence>
<dbReference type="EMBL" id="JASFZW010000001">
    <property type="protein sequence ID" value="KAK2080664.1"/>
    <property type="molecule type" value="Genomic_DNA"/>
</dbReference>
<accession>A0AAD9INI1</accession>
<dbReference type="CDD" id="cd14447">
    <property type="entry name" value="SPX"/>
    <property type="match status" value="1"/>
</dbReference>
<keyword evidence="3 7" id="KW-0812">Transmembrane</keyword>
<gene>
    <name evidence="9" type="ORF">QBZ16_000518</name>
</gene>
<dbReference type="Proteomes" id="UP001255856">
    <property type="component" value="Unassembled WGS sequence"/>
</dbReference>
<dbReference type="InterPro" id="IPR018966">
    <property type="entry name" value="VTC_domain"/>
</dbReference>
<evidence type="ECO:0000256" key="5">
    <source>
        <dbReference type="ARBA" id="ARBA00023136"/>
    </source>
</evidence>
<sequence>MKFGKYLDENKRTVWATQYVDYKALKDLIKDAAATAEVSDWDSSRVTSLSVARIGQRDQSEEKFFRRLEQEVAKVGQFTQQQVASLKGRLEKLSSRAHSSKDLSSARREELLEEAKQIGDEFLQLEKYVNLNYMACHKILKKHDKLLPKTPCRQFYISHLHQQPWIQGNFSDMMVILSGVFSELRGDTLAEAQAASAQAFNRSTTKYWVRTADVSAVKRIIIENMPVFVFNAENYSGDAQLVNSVYFDNDSLELYHGRLDKKPGALAVRVRWYGPSDPQLCFIERKTHRESWKGEKSVKERFTLPEHKVVPYLEGDYTAEQFEADLRARGKGAEDVAKASKLFREIQTAIDSKQLKPFVRTQYMRSAFQMGHDRSVSFTLDTNLVMLKENPEGHPSCAISGRWYRDPALPITRTEITRFPHAVLEIKLALPEGESPPEWVADLMDSGLITEVHKMSKFIHGTAALFPEMVRAVPYWMDDESIRDSILACAPDPHQIDARARDAGVVQGDKPRKRGQAPDDAESLQHPLLGEAPTLQLMDGSGEGAARPLRRVGAPAAGGGWLAWLGLRPRGVATAIPMRLEPKTFLASERTFLSWMHMAITLASIATALLAFAGASKQRLDPLHRVGGNLVLFVAFILLPLAIFIVAYAAVVFTWRSRQIALKQASYIDDRRGPYLLVVLVVLALSAIFVASSVDLITTWRESKEPGFRVPILTAAQKSLFDSLGDQLGPQA</sequence>
<dbReference type="InterPro" id="IPR003807">
    <property type="entry name" value="DUF202"/>
</dbReference>
<keyword evidence="10" id="KW-1185">Reference proteome</keyword>
<feature type="region of interest" description="Disordered" evidence="6">
    <location>
        <begin position="502"/>
        <end position="524"/>
    </location>
</feature>
<dbReference type="AlphaFoldDB" id="A0AAD9INI1"/>
<dbReference type="Pfam" id="PF02656">
    <property type="entry name" value="DUF202"/>
    <property type="match status" value="1"/>
</dbReference>
<feature type="domain" description="SPX" evidence="8">
    <location>
        <begin position="1"/>
        <end position="157"/>
    </location>
</feature>
<proteinExistence type="predicted"/>
<keyword evidence="4 7" id="KW-1133">Transmembrane helix</keyword>
<dbReference type="GO" id="GO:0005774">
    <property type="term" value="C:vacuolar membrane"/>
    <property type="evidence" value="ECO:0007669"/>
    <property type="project" value="UniProtKB-SubCell"/>
</dbReference>
<evidence type="ECO:0000259" key="8">
    <source>
        <dbReference type="PROSITE" id="PS51382"/>
    </source>
</evidence>
<dbReference type="PANTHER" id="PTHR46140:SF1">
    <property type="entry name" value="VACUOLAR TRANSPORTER CHAPERONE COMPLEX SUBUNIT 4-RELATED"/>
    <property type="match status" value="1"/>
</dbReference>
<comment type="subcellular location">
    <subcellularLocation>
        <location evidence="1">Vacuole membrane</location>
        <topology evidence="1">Multi-pass membrane protein</topology>
    </subcellularLocation>
</comment>
<evidence type="ECO:0000256" key="2">
    <source>
        <dbReference type="ARBA" id="ARBA00022554"/>
    </source>
</evidence>
<dbReference type="Gene3D" id="3.20.100.30">
    <property type="entry name" value="VTC, catalytic tunnel domain"/>
    <property type="match status" value="1"/>
</dbReference>
<dbReference type="CDD" id="cd07751">
    <property type="entry name" value="PolyPPase_VTC4_like"/>
    <property type="match status" value="1"/>
</dbReference>
<evidence type="ECO:0000256" key="4">
    <source>
        <dbReference type="ARBA" id="ARBA00022989"/>
    </source>
</evidence>
<evidence type="ECO:0000256" key="1">
    <source>
        <dbReference type="ARBA" id="ARBA00004128"/>
    </source>
</evidence>